<protein>
    <submittedName>
        <fullName evidence="2">Uncharacterized protein</fullName>
    </submittedName>
</protein>
<feature type="transmembrane region" description="Helical" evidence="1">
    <location>
        <begin position="14"/>
        <end position="32"/>
    </location>
</feature>
<comment type="caution">
    <text evidence="2">The sequence shown here is derived from an EMBL/GenBank/DDBJ whole genome shotgun (WGS) entry which is preliminary data.</text>
</comment>
<evidence type="ECO:0000313" key="2">
    <source>
        <dbReference type="EMBL" id="OMO66270.1"/>
    </source>
</evidence>
<accession>A0A1R3H7L9</accession>
<organism evidence="2 3">
    <name type="scientific">Corchorus capsularis</name>
    <name type="common">Jute</name>
    <dbReference type="NCBI Taxonomy" id="210143"/>
    <lineage>
        <taxon>Eukaryota</taxon>
        <taxon>Viridiplantae</taxon>
        <taxon>Streptophyta</taxon>
        <taxon>Embryophyta</taxon>
        <taxon>Tracheophyta</taxon>
        <taxon>Spermatophyta</taxon>
        <taxon>Magnoliopsida</taxon>
        <taxon>eudicotyledons</taxon>
        <taxon>Gunneridae</taxon>
        <taxon>Pentapetalae</taxon>
        <taxon>rosids</taxon>
        <taxon>malvids</taxon>
        <taxon>Malvales</taxon>
        <taxon>Malvaceae</taxon>
        <taxon>Grewioideae</taxon>
        <taxon>Apeibeae</taxon>
        <taxon>Corchorus</taxon>
    </lineage>
</organism>
<reference evidence="2 3" key="1">
    <citation type="submission" date="2013-09" db="EMBL/GenBank/DDBJ databases">
        <title>Corchorus capsularis genome sequencing.</title>
        <authorList>
            <person name="Alam M."/>
            <person name="Haque M.S."/>
            <person name="Islam M.S."/>
            <person name="Emdad E.M."/>
            <person name="Islam M.M."/>
            <person name="Ahmed B."/>
            <person name="Halim A."/>
            <person name="Hossen Q.M.M."/>
            <person name="Hossain M.Z."/>
            <person name="Ahmed R."/>
            <person name="Khan M.M."/>
            <person name="Islam R."/>
            <person name="Rashid M.M."/>
            <person name="Khan S.A."/>
            <person name="Rahman M.S."/>
            <person name="Alam M."/>
        </authorList>
    </citation>
    <scope>NUCLEOTIDE SEQUENCE [LARGE SCALE GENOMIC DNA]</scope>
    <source>
        <strain evidence="3">cv. CVL-1</strain>
        <tissue evidence="2">Whole seedling</tissue>
    </source>
</reference>
<dbReference type="Proteomes" id="UP000188268">
    <property type="component" value="Unassembled WGS sequence"/>
</dbReference>
<keyword evidence="1" id="KW-1133">Transmembrane helix</keyword>
<keyword evidence="1" id="KW-0812">Transmembrane</keyword>
<dbReference type="Gramene" id="OMO66270">
    <property type="protein sequence ID" value="OMO66270"/>
    <property type="gene ID" value="CCACVL1_21233"/>
</dbReference>
<keyword evidence="1" id="KW-0472">Membrane</keyword>
<evidence type="ECO:0000313" key="3">
    <source>
        <dbReference type="Proteomes" id="UP000188268"/>
    </source>
</evidence>
<gene>
    <name evidence="2" type="ORF">CCACVL1_21233</name>
</gene>
<dbReference type="EMBL" id="AWWV01012542">
    <property type="protein sequence ID" value="OMO66270.1"/>
    <property type="molecule type" value="Genomic_DNA"/>
</dbReference>
<proteinExistence type="predicted"/>
<name>A0A1R3H7L9_COCAP</name>
<sequence length="34" mass="3691">EVIMAPDAAAACNFGIFYIHNIVIIIGLLYLAKL</sequence>
<keyword evidence="3" id="KW-1185">Reference proteome</keyword>
<dbReference type="AlphaFoldDB" id="A0A1R3H7L9"/>
<feature type="non-terminal residue" evidence="2">
    <location>
        <position position="1"/>
    </location>
</feature>
<evidence type="ECO:0000256" key="1">
    <source>
        <dbReference type="SAM" id="Phobius"/>
    </source>
</evidence>